<feature type="active site" description="Nucleophile" evidence="3">
    <location>
        <position position="111"/>
    </location>
</feature>
<evidence type="ECO:0000259" key="5">
    <source>
        <dbReference type="Pfam" id="PF17676"/>
    </source>
</evidence>
<dbReference type="InterPro" id="IPR040449">
    <property type="entry name" value="Peptidase_S66_N"/>
</dbReference>
<sequence>MRPDKLKRGDEVRVIAPSRSMAILSQDVRERAQKRLESMGLTVTYGKHVEVCDEFVSSSVEERLQDLHEAFADKNVKGILTVLGGFNSNQLLRGIDYELIRSNPKILCGYSDITALSNAIYAKTGLIGFSGPHFSTFGMKKGAEYTICLFQSCLLEGEAGAAREAEAGPLQITPASEWSDDEWYLDQENRSFIPNEGYLLIQEGEAEGTLIGGNLCTLNLLQGTEYMPDLQGAILFIEDDRDVSPSTFDRDLQSLIHQPSFSGVKGIVIGRFQKASQMTREKLVRIIRSKPELAAMPVVANADFGHTSPMITFPIGGKAKVTASSGQVSLWIK</sequence>
<comment type="similarity">
    <text evidence="1">Belongs to the peptidase S66 family.</text>
</comment>
<evidence type="ECO:0000259" key="4">
    <source>
        <dbReference type="Pfam" id="PF02016"/>
    </source>
</evidence>
<evidence type="ECO:0000313" key="6">
    <source>
        <dbReference type="EMBL" id="EMT54863.1"/>
    </source>
</evidence>
<dbReference type="InterPro" id="IPR029062">
    <property type="entry name" value="Class_I_gatase-like"/>
</dbReference>
<keyword evidence="6" id="KW-0121">Carboxypeptidase</keyword>
<dbReference type="AlphaFoldDB" id="M8DMI5"/>
<dbReference type="SUPFAM" id="SSF52317">
    <property type="entry name" value="Class I glutamine amidotransferase-like"/>
    <property type="match status" value="1"/>
</dbReference>
<dbReference type="Gene3D" id="3.50.30.60">
    <property type="entry name" value="LD-carboxypeptidase A C-terminal domain-like"/>
    <property type="match status" value="1"/>
</dbReference>
<evidence type="ECO:0000256" key="1">
    <source>
        <dbReference type="ARBA" id="ARBA00010233"/>
    </source>
</evidence>
<dbReference type="Proteomes" id="UP000012081">
    <property type="component" value="Unassembled WGS sequence"/>
</dbReference>
<accession>M8DMI5</accession>
<organism evidence="6 7">
    <name type="scientific">Brevibacillus borstelensis AK1</name>
    <dbReference type="NCBI Taxonomy" id="1300222"/>
    <lineage>
        <taxon>Bacteria</taxon>
        <taxon>Bacillati</taxon>
        <taxon>Bacillota</taxon>
        <taxon>Bacilli</taxon>
        <taxon>Bacillales</taxon>
        <taxon>Paenibacillaceae</taxon>
        <taxon>Brevibacillus</taxon>
    </lineage>
</organism>
<dbReference type="EMBL" id="APBN01000001">
    <property type="protein sequence ID" value="EMT54863.1"/>
    <property type="molecule type" value="Genomic_DNA"/>
</dbReference>
<proteinExistence type="inferred from homology"/>
<dbReference type="GO" id="GO:0004180">
    <property type="term" value="F:carboxypeptidase activity"/>
    <property type="evidence" value="ECO:0007669"/>
    <property type="project" value="UniProtKB-KW"/>
</dbReference>
<feature type="active site" description="Charge relay system" evidence="3">
    <location>
        <position position="306"/>
    </location>
</feature>
<evidence type="ECO:0000256" key="2">
    <source>
        <dbReference type="ARBA" id="ARBA00022801"/>
    </source>
</evidence>
<keyword evidence="2" id="KW-0378">Hydrolase</keyword>
<dbReference type="InterPro" id="IPR003507">
    <property type="entry name" value="S66_fam"/>
</dbReference>
<protein>
    <submittedName>
        <fullName evidence="6">Peptidase u61 ld-carboxypeptidase a</fullName>
    </submittedName>
</protein>
<dbReference type="PATRIC" id="fig|1300222.3.peg.958"/>
<comment type="caution">
    <text evidence="6">The sequence shown here is derived from an EMBL/GenBank/DDBJ whole genome shotgun (WGS) entry which is preliminary data.</text>
</comment>
<name>M8DMI5_9BACL</name>
<reference evidence="6 7" key="1">
    <citation type="submission" date="2013-03" db="EMBL/GenBank/DDBJ databases">
        <title>Assembly of a new bacterial strain Brevibacillus borstelensis AK1.</title>
        <authorList>
            <person name="Rajan I."/>
            <person name="PoliReddy D."/>
            <person name="Sugumar T."/>
            <person name="Rathinam K."/>
            <person name="Alqarawi S."/>
            <person name="Khalil A.B."/>
            <person name="Sivakumar N."/>
        </authorList>
    </citation>
    <scope>NUCLEOTIDE SEQUENCE [LARGE SCALE GENOMIC DNA]</scope>
    <source>
        <strain evidence="6 7">AK1</strain>
    </source>
</reference>
<dbReference type="Pfam" id="PF17676">
    <property type="entry name" value="Peptidase_S66C"/>
    <property type="match status" value="1"/>
</dbReference>
<dbReference type="STRING" id="1300222.I532_04625"/>
<evidence type="ECO:0000313" key="7">
    <source>
        <dbReference type="Proteomes" id="UP000012081"/>
    </source>
</evidence>
<dbReference type="Pfam" id="PF02016">
    <property type="entry name" value="Peptidase_S66"/>
    <property type="match status" value="1"/>
</dbReference>
<keyword evidence="6" id="KW-0645">Protease</keyword>
<feature type="domain" description="LD-carboxypeptidase N-terminal" evidence="4">
    <location>
        <begin position="12"/>
        <end position="131"/>
    </location>
</feature>
<evidence type="ECO:0000256" key="3">
    <source>
        <dbReference type="PIRSR" id="PIRSR028757-1"/>
    </source>
</evidence>
<dbReference type="PANTHER" id="PTHR30237">
    <property type="entry name" value="MURAMOYLTETRAPEPTIDE CARBOXYPEPTIDASE"/>
    <property type="match status" value="1"/>
</dbReference>
<dbReference type="InterPro" id="IPR027478">
    <property type="entry name" value="LdcA_N"/>
</dbReference>
<dbReference type="RefSeq" id="WP_003386704.1">
    <property type="nucleotide sequence ID" value="NZ_APBN01000001.1"/>
</dbReference>
<keyword evidence="7" id="KW-1185">Reference proteome</keyword>
<dbReference type="CDD" id="cd07062">
    <property type="entry name" value="Peptidase_S66_mccF_like"/>
    <property type="match status" value="1"/>
</dbReference>
<feature type="domain" description="LD-carboxypeptidase C-terminal" evidence="5">
    <location>
        <begin position="207"/>
        <end position="321"/>
    </location>
</feature>
<dbReference type="Gene3D" id="3.40.50.10740">
    <property type="entry name" value="Class I glutamine amidotransferase-like"/>
    <property type="match status" value="1"/>
</dbReference>
<dbReference type="InterPro" id="IPR027461">
    <property type="entry name" value="Carboxypeptidase_A_C_sf"/>
</dbReference>
<dbReference type="SUPFAM" id="SSF141986">
    <property type="entry name" value="LD-carboxypeptidase A C-terminal domain-like"/>
    <property type="match status" value="1"/>
</dbReference>
<feature type="active site" description="Charge relay system" evidence="3">
    <location>
        <position position="238"/>
    </location>
</feature>
<dbReference type="OrthoDB" id="9807329at2"/>
<dbReference type="PIRSF" id="PIRSF028757">
    <property type="entry name" value="LD-carboxypeptidase"/>
    <property type="match status" value="1"/>
</dbReference>
<dbReference type="InterPro" id="IPR040921">
    <property type="entry name" value="Peptidase_S66C"/>
</dbReference>
<dbReference type="PANTHER" id="PTHR30237:SF6">
    <property type="entry name" value="CARBOXYPEPTIDASE YOCD-RELATED"/>
    <property type="match status" value="1"/>
</dbReference>
<gene>
    <name evidence="6" type="ORF">I532_04625</name>
</gene>